<dbReference type="EMBL" id="AP023086">
    <property type="protein sequence ID" value="BCD98594.1"/>
    <property type="molecule type" value="Genomic_DNA"/>
</dbReference>
<evidence type="ECO:0000313" key="2">
    <source>
        <dbReference type="EMBL" id="BCD98594.1"/>
    </source>
</evidence>
<keyword evidence="1" id="KW-0732">Signal</keyword>
<sequence length="238" mass="24768">MHNFQIKRFNVALSTFAPLSLSALLVACGGSNNYEPPVTTMAQYQVSITNGSAKQLLAPAAVLLNTQPLNLWAIGSPASPALEQLAESGSPDALLASVLASDSASAGPTAAGASNAVILSLPASMPAYISFASMPVYTNDGFVGLQNIDVSSLMLGESMHMAVPVYDAGTEANTESLNTLPGPDVGGEGFDAERDDIHNYVTRHAGVVSFDGGLTTSVLDESYRFDSGSFYLKVTRTQ</sequence>
<dbReference type="RefSeq" id="WP_236983067.1">
    <property type="nucleotide sequence ID" value="NZ_AP023086.1"/>
</dbReference>
<dbReference type="InterPro" id="IPR009465">
    <property type="entry name" value="Spondin_N"/>
</dbReference>
<dbReference type="KEGG" id="marq:MARGE09_P2795"/>
<dbReference type="NCBIfam" id="NF038123">
    <property type="entry name" value="NF038123_dom"/>
    <property type="match status" value="1"/>
</dbReference>
<keyword evidence="3" id="KW-1185">Reference proteome</keyword>
<proteinExistence type="predicted"/>
<feature type="signal peptide" evidence="1">
    <location>
        <begin position="1"/>
        <end position="23"/>
    </location>
</feature>
<feature type="chain" id="PRO_5042907613" description="Spondin domain-containing protein" evidence="1">
    <location>
        <begin position="24"/>
        <end position="238"/>
    </location>
</feature>
<dbReference type="AlphaFoldDB" id="A0AAN1WJA4"/>
<dbReference type="InterPro" id="IPR038678">
    <property type="entry name" value="Spondin_N_sf"/>
</dbReference>
<dbReference type="Proteomes" id="UP001320119">
    <property type="component" value="Chromosome"/>
</dbReference>
<evidence type="ECO:0008006" key="4">
    <source>
        <dbReference type="Google" id="ProtNLM"/>
    </source>
</evidence>
<organism evidence="2 3">
    <name type="scientific">Marinagarivorans cellulosilyticus</name>
    <dbReference type="NCBI Taxonomy" id="2721545"/>
    <lineage>
        <taxon>Bacteria</taxon>
        <taxon>Pseudomonadati</taxon>
        <taxon>Pseudomonadota</taxon>
        <taxon>Gammaproteobacteria</taxon>
        <taxon>Cellvibrionales</taxon>
        <taxon>Cellvibrionaceae</taxon>
        <taxon>Marinagarivorans</taxon>
    </lineage>
</organism>
<evidence type="ECO:0000313" key="3">
    <source>
        <dbReference type="Proteomes" id="UP001320119"/>
    </source>
</evidence>
<accession>A0AAN1WJA4</accession>
<reference evidence="2 3" key="1">
    <citation type="journal article" date="2022" name="IScience">
        <title>An ultrasensitive nanofiber-based assay for enzymatic hydrolysis and deep-sea microbial degradation of cellulose.</title>
        <authorList>
            <person name="Tsudome M."/>
            <person name="Tachioka M."/>
            <person name="Miyazaki M."/>
            <person name="Uchimura K."/>
            <person name="Tsuda M."/>
            <person name="Takaki Y."/>
            <person name="Deguchi S."/>
        </authorList>
    </citation>
    <scope>NUCLEOTIDE SEQUENCE [LARGE SCALE GENOMIC DNA]</scope>
    <source>
        <strain evidence="2 3">GE09</strain>
    </source>
</reference>
<name>A0AAN1WJA4_9GAMM</name>
<gene>
    <name evidence="2" type="ORF">MARGE09_P2795</name>
</gene>
<evidence type="ECO:0000256" key="1">
    <source>
        <dbReference type="SAM" id="SignalP"/>
    </source>
</evidence>
<protein>
    <recommendedName>
        <fullName evidence="4">Spondin domain-containing protein</fullName>
    </recommendedName>
</protein>
<dbReference type="PROSITE" id="PS51257">
    <property type="entry name" value="PROKAR_LIPOPROTEIN"/>
    <property type="match status" value="1"/>
</dbReference>
<dbReference type="Gene3D" id="2.60.40.2130">
    <property type="entry name" value="F-spondin domain"/>
    <property type="match status" value="1"/>
</dbReference>